<feature type="domain" description="Secretion system C-terminal sorting" evidence="3">
    <location>
        <begin position="96"/>
        <end position="153"/>
    </location>
</feature>
<evidence type="ECO:0000259" key="3">
    <source>
        <dbReference type="Pfam" id="PF18962"/>
    </source>
</evidence>
<feature type="chain" id="PRO_5001990273" description="Secretion system C-terminal sorting domain-containing protein" evidence="2">
    <location>
        <begin position="20"/>
        <end position="163"/>
    </location>
</feature>
<feature type="signal peptide" evidence="2">
    <location>
        <begin position="1"/>
        <end position="19"/>
    </location>
</feature>
<evidence type="ECO:0000256" key="1">
    <source>
        <dbReference type="ARBA" id="ARBA00022729"/>
    </source>
</evidence>
<keyword evidence="5" id="KW-1185">Reference proteome</keyword>
<dbReference type="AlphaFoldDB" id="A0A0A2LGN4"/>
<reference evidence="4 5" key="1">
    <citation type="submission" date="2013-09" db="EMBL/GenBank/DDBJ databases">
        <authorList>
            <person name="Zeng Z."/>
            <person name="Chen C."/>
        </authorList>
    </citation>
    <scope>NUCLEOTIDE SEQUENCE [LARGE SCALE GENOMIC DNA]</scope>
    <source>
        <strain evidence="4 5">F44-8</strain>
    </source>
</reference>
<dbReference type="EMBL" id="JRLV01000018">
    <property type="protein sequence ID" value="KGO79332.1"/>
    <property type="molecule type" value="Genomic_DNA"/>
</dbReference>
<evidence type="ECO:0000313" key="4">
    <source>
        <dbReference type="EMBL" id="KGO79332.1"/>
    </source>
</evidence>
<accession>A0A0A2LGN4</accession>
<comment type="caution">
    <text evidence="4">The sequence shown here is derived from an EMBL/GenBank/DDBJ whole genome shotgun (WGS) entry which is preliminary data.</text>
</comment>
<dbReference type="RefSeq" id="WP_035135265.1">
    <property type="nucleotide sequence ID" value="NZ_JRLV01000018.1"/>
</dbReference>
<proteinExistence type="predicted"/>
<name>A0A0A2LGN4_9FLAO</name>
<dbReference type="InterPro" id="IPR026444">
    <property type="entry name" value="Secre_tail"/>
</dbReference>
<gene>
    <name evidence="4" type="ORF">Q763_13930</name>
</gene>
<organism evidence="4 5">
    <name type="scientific">Flavobacterium beibuense F44-8</name>
    <dbReference type="NCBI Taxonomy" id="1406840"/>
    <lineage>
        <taxon>Bacteria</taxon>
        <taxon>Pseudomonadati</taxon>
        <taxon>Bacteroidota</taxon>
        <taxon>Flavobacteriia</taxon>
        <taxon>Flavobacteriales</taxon>
        <taxon>Flavobacteriaceae</taxon>
        <taxon>Flavobacterium</taxon>
    </lineage>
</organism>
<dbReference type="Proteomes" id="UP000030129">
    <property type="component" value="Unassembled WGS sequence"/>
</dbReference>
<protein>
    <recommendedName>
        <fullName evidence="3">Secretion system C-terminal sorting domain-containing protein</fullName>
    </recommendedName>
</protein>
<dbReference type="Pfam" id="PF18962">
    <property type="entry name" value="Por_Secre_tail"/>
    <property type="match status" value="1"/>
</dbReference>
<keyword evidence="1 2" id="KW-0732">Signal</keyword>
<sequence>MIKKKYLILIFNCFTGLFAQDKDNAENKVPPVAHTGTFSNNQISYVVGKIYVLPQSDEKTEEEKELTHVFEEIIVESYIDAQNKDESKGISGNFVIYPNPVDSQLYFQSDSPVKKIKIFNTEGRMIYAGSVADNCVDLNFLPKGGYTIMTDLNTTERYPILKN</sequence>
<evidence type="ECO:0000313" key="5">
    <source>
        <dbReference type="Proteomes" id="UP000030129"/>
    </source>
</evidence>
<evidence type="ECO:0000256" key="2">
    <source>
        <dbReference type="SAM" id="SignalP"/>
    </source>
</evidence>